<comment type="caution">
    <text evidence="15">The sequence shown here is derived from an EMBL/GenBank/DDBJ whole genome shotgun (WGS) entry which is preliminary data.</text>
</comment>
<feature type="transmembrane region" description="Helical" evidence="12">
    <location>
        <begin position="168"/>
        <end position="185"/>
    </location>
</feature>
<dbReference type="InterPro" id="IPR044726">
    <property type="entry name" value="ABCC_6TM_D2"/>
</dbReference>
<feature type="compositionally biased region" description="Basic and acidic residues" evidence="11">
    <location>
        <begin position="847"/>
        <end position="859"/>
    </location>
</feature>
<dbReference type="InterPro" id="IPR050173">
    <property type="entry name" value="ABC_transporter_C-like"/>
</dbReference>
<evidence type="ECO:0000313" key="16">
    <source>
        <dbReference type="Proteomes" id="UP000002498"/>
    </source>
</evidence>
<dbReference type="GO" id="GO:0005524">
    <property type="term" value="F:ATP binding"/>
    <property type="evidence" value="ECO:0007669"/>
    <property type="project" value="UniProtKB-KW"/>
</dbReference>
<keyword evidence="7" id="KW-0067">ATP-binding</keyword>
<dbReference type="PANTHER" id="PTHR24223:SF399">
    <property type="entry name" value="ABC TRANSPORTER ATNG"/>
    <property type="match status" value="1"/>
</dbReference>
<dbReference type="InterPro" id="IPR017871">
    <property type="entry name" value="ABC_transporter-like_CS"/>
</dbReference>
<dbReference type="InterPro" id="IPR044746">
    <property type="entry name" value="ABCC_6TM_D1"/>
</dbReference>
<dbReference type="Proteomes" id="UP000002498">
    <property type="component" value="Unassembled WGS sequence"/>
</dbReference>
<evidence type="ECO:0000256" key="7">
    <source>
        <dbReference type="ARBA" id="ARBA00022840"/>
    </source>
</evidence>
<dbReference type="EMBL" id="ADNJ02000006">
    <property type="protein sequence ID" value="EFY98306.2"/>
    <property type="molecule type" value="Genomic_DNA"/>
</dbReference>
<dbReference type="Pfam" id="PF24357">
    <property type="entry name" value="TMD0_ABC"/>
    <property type="match status" value="1"/>
</dbReference>
<accession>E9F2L7</accession>
<keyword evidence="4" id="KW-1003">Cell membrane</keyword>
<dbReference type="CDD" id="cd18579">
    <property type="entry name" value="ABC_6TM_ABCC_D1"/>
    <property type="match status" value="1"/>
</dbReference>
<evidence type="ECO:0000256" key="8">
    <source>
        <dbReference type="ARBA" id="ARBA00022989"/>
    </source>
</evidence>
<feature type="transmembrane region" description="Helical" evidence="12">
    <location>
        <begin position="1132"/>
        <end position="1152"/>
    </location>
</feature>
<dbReference type="CDD" id="cd18580">
    <property type="entry name" value="ABC_6TM_ABCC_D2"/>
    <property type="match status" value="1"/>
</dbReference>
<feature type="transmembrane region" description="Helical" evidence="12">
    <location>
        <begin position="946"/>
        <end position="968"/>
    </location>
</feature>
<evidence type="ECO:0000256" key="6">
    <source>
        <dbReference type="ARBA" id="ARBA00022741"/>
    </source>
</evidence>
<dbReference type="HOGENOM" id="CLU_000604_27_5_1"/>
<comment type="subcellular location">
    <subcellularLocation>
        <location evidence="1">Cell membrane</location>
        <topology evidence="1">Multi-pass membrane protein</topology>
    </subcellularLocation>
</comment>
<dbReference type="PROSITE" id="PS00211">
    <property type="entry name" value="ABC_TRANSPORTER_1"/>
    <property type="match status" value="2"/>
</dbReference>
<dbReference type="InterPro" id="IPR027417">
    <property type="entry name" value="P-loop_NTPase"/>
</dbReference>
<evidence type="ECO:0000256" key="12">
    <source>
        <dbReference type="SAM" id="Phobius"/>
    </source>
</evidence>
<feature type="transmembrane region" description="Helical" evidence="12">
    <location>
        <begin position="75"/>
        <end position="96"/>
    </location>
</feature>
<feature type="transmembrane region" description="Helical" evidence="12">
    <location>
        <begin position="906"/>
        <end position="926"/>
    </location>
</feature>
<keyword evidence="5 12" id="KW-0812">Transmembrane</keyword>
<dbReference type="Pfam" id="PF00005">
    <property type="entry name" value="ABC_tran"/>
    <property type="match status" value="2"/>
</dbReference>
<dbReference type="FunFam" id="1.20.1560.10:FF:000066">
    <property type="entry name" value="ABC multidrug transporter (Eurofung)"/>
    <property type="match status" value="1"/>
</dbReference>
<dbReference type="InterPro" id="IPR003593">
    <property type="entry name" value="AAA+_ATPase"/>
</dbReference>
<reference evidence="15 16" key="1">
    <citation type="journal article" date="2011" name="PLoS Genet.">
        <title>Genome sequencing and comparative transcriptomics of the model entomopathogenic fungi Metarhizium anisopliae and M. acridum.</title>
        <authorList>
            <person name="Gao Q."/>
            <person name="Jin K."/>
            <person name="Ying S.H."/>
            <person name="Zhang Y."/>
            <person name="Xiao G."/>
            <person name="Shang Y."/>
            <person name="Duan Z."/>
            <person name="Hu X."/>
            <person name="Xie X.Q."/>
            <person name="Zhou G."/>
            <person name="Peng G."/>
            <person name="Luo Z."/>
            <person name="Huang W."/>
            <person name="Wang B."/>
            <person name="Fang W."/>
            <person name="Wang S."/>
            <person name="Zhong Y."/>
            <person name="Ma L.J."/>
            <person name="St Leger R.J."/>
            <person name="Zhao G.P."/>
            <person name="Pei Y."/>
            <person name="Feng M.G."/>
            <person name="Xia Y."/>
            <person name="Wang C."/>
        </authorList>
    </citation>
    <scope>NUCLEOTIDE SEQUENCE [LARGE SCALE GENOMIC DNA]</scope>
    <source>
        <strain evidence="16">ARSEF 23 / ATCC MYA-3075</strain>
    </source>
</reference>
<sequence length="1471" mass="160856">MGFHQHAFRRLGFASCDGSFGPFAADCPGGRFDFTLLFELVVFEIVPSVILLMVVPFRIFRLVGQRPKVSASFGLYLKMALCFVFILLQISLLVTWRNIGVVVPARRVTLVASGLGVLDAAIITMLTYLEHHRSVRPSSMLCVYLLFSSLFDSVHCRTLWLLHNAQPLATIVSALLATKVALLLLESQNKTSILSGKGESLGPEATSGIISRSLLWWLNDLFLTGYGTTLSVEKLHLLDLELRSETLLHRMHLNWPRYRDSGKHALLRTLLSSTKAALLAGVVPRICYSAFKMSQPFLINRVIRLVQNQGTEGAYSPEVGYALIPATVFLYLGLAIGYSFSQQKVYRMLTAIRVSLTSFLLDNATDLESGAKESSAVLTLVTTDVGVIERAFTQIHELWATPIELGLALWFLVVQMGWGSVGPAIAVLFSFIGTFQLSKYMAPAVKASNEATQNRISNTSSVLGSMKEIKMLGLVEPWLRAIVRLHDIQMKRSIFFRKLITLMNLLGNTPSRFAPVLTFGIALLSFGSKSGEKFTVAKAFTAMSILGLVTGPLSWLMFSLPTLISSFASFTRLQDFIMTCEDSRVRYSDDVIPGELNGSGPGTGSGAVAPFGFLGDALIAAKDASIIFKTDDEAVLRDINLSIQPGSFTLVAGKVGSGKTVLLRGLLGQLQTKGYLKVYGAGAAYCAQTPWLMNATVRSNILGQSAMDNDWYKTVVSACALDRDLAQLPNGDMSLIGPNGLSLSGGQKQRISLARALYSRKPVVVMDDVLSGLDWITQRHVYNRVFAPKGLLRGSKTTVILATHALHLIDRPDSVILLGDKGPGQVIQGPLDELKASTGIQALISSSREESSAHEDEIAQKGTLLKTAPRPPRQKDVDGKIDSKIRTSGDISLYLYYFKAIGTRKLMILLISEAANALTNIFPEIWLMMWTTANLKNPKTSNGWYFGIYTLAEVVGLALFGWSIWFVIINVTTSSVKKLHLALLKTVMNAPLSFFVSTDVGDLINRFSKDHDIINQRLPLGLWLSVSGFFSLLTSTAMVLYGSQYLVIALPLIVIVVYCIQAFYLRTSRQLRHLDLEATAPLYSHLKETIDGISTIQAYGWVPAFEETSLRLLDNSQKPHYFLLGAQCWLKLVLELFVGSLAVTLITLAVMAPAGTSAGAIALGLVNVISLSSALVELISHWTSLEGSLGAIERLKSFETNTPQEVTSPQPWQPPEKWPSQGLVEFNKVTASYSANSGNDRYRALNSVTLSIRQGEKVAVCGRTGSGKSSLLLTLFRLLDPDSGTITVDGIDISNIPQNVLRPRLIAVPQEPMLFPGTLRTNICPGGGVDEMEAGESDEHIISCLQKVELWDKISAKGGLDSDVSDLGLSQGQKQLLCLARALIRKDISAVLVLDEAMSAVDRGTEELMVKVLEEEFAHHTVLSVVHRLNTVLKYDQVVVLDGGTVAEVGKPETLLQDQNGRFRALWDGQH</sequence>
<evidence type="ECO:0000313" key="15">
    <source>
        <dbReference type="EMBL" id="EFY98306.2"/>
    </source>
</evidence>
<dbReference type="GeneID" id="19260701"/>
<dbReference type="GO" id="GO:0005886">
    <property type="term" value="C:plasma membrane"/>
    <property type="evidence" value="ECO:0007669"/>
    <property type="project" value="UniProtKB-SubCell"/>
</dbReference>
<reference evidence="15 16" key="2">
    <citation type="journal article" date="2014" name="Proc. Natl. Acad. Sci. U.S.A.">
        <title>Trajectory and genomic determinants of fungal-pathogen speciation and host adaptation.</title>
        <authorList>
            <person name="Hu X."/>
            <person name="Xiao G."/>
            <person name="Zheng P."/>
            <person name="Shang Y."/>
            <person name="Su Y."/>
            <person name="Zhang X."/>
            <person name="Liu X."/>
            <person name="Zhan S."/>
            <person name="St Leger R.J."/>
            <person name="Wang C."/>
        </authorList>
    </citation>
    <scope>GENOME REANNOTATION</scope>
    <source>
        <strain evidence="16">ARSEF 23 / ATCC MYA-3075</strain>
    </source>
</reference>
<evidence type="ECO:0000256" key="1">
    <source>
        <dbReference type="ARBA" id="ARBA00004651"/>
    </source>
</evidence>
<feature type="transmembrane region" description="Helical" evidence="12">
    <location>
        <begin position="499"/>
        <end position="527"/>
    </location>
</feature>
<evidence type="ECO:0000256" key="4">
    <source>
        <dbReference type="ARBA" id="ARBA00022475"/>
    </source>
</evidence>
<dbReference type="InterPro" id="IPR036640">
    <property type="entry name" value="ABC1_TM_sf"/>
</dbReference>
<evidence type="ECO:0000256" key="3">
    <source>
        <dbReference type="ARBA" id="ARBA00022448"/>
    </source>
</evidence>
<dbReference type="FunFam" id="3.40.50.300:FF:002145">
    <property type="entry name" value="ABC transporter (MsbA subfamily)"/>
    <property type="match status" value="1"/>
</dbReference>
<protein>
    <submittedName>
        <fullName evidence="15">ABC transporter, transmembrane domain, type 1</fullName>
    </submittedName>
</protein>
<dbReference type="SUPFAM" id="SSF52540">
    <property type="entry name" value="P-loop containing nucleoside triphosphate hydrolases"/>
    <property type="match status" value="2"/>
</dbReference>
<keyword evidence="16" id="KW-1185">Reference proteome</keyword>
<gene>
    <name evidence="15" type="ORF">MAA_06415</name>
</gene>
<dbReference type="Pfam" id="PF00664">
    <property type="entry name" value="ABC_membrane"/>
    <property type="match status" value="1"/>
</dbReference>
<evidence type="ECO:0000256" key="11">
    <source>
        <dbReference type="SAM" id="MobiDB-lite"/>
    </source>
</evidence>
<dbReference type="InterPro" id="IPR011527">
    <property type="entry name" value="ABC1_TM_dom"/>
</dbReference>
<dbReference type="Gene3D" id="1.20.1560.10">
    <property type="entry name" value="ABC transporter type 1, transmembrane domain"/>
    <property type="match status" value="2"/>
</dbReference>
<keyword evidence="3" id="KW-0813">Transport</keyword>
<dbReference type="SUPFAM" id="SSF90123">
    <property type="entry name" value="ABC transporter transmembrane region"/>
    <property type="match status" value="2"/>
</dbReference>
<dbReference type="KEGG" id="maj:MAA_06415"/>
<feature type="transmembrane region" description="Helical" evidence="12">
    <location>
        <begin position="539"/>
        <end position="564"/>
    </location>
</feature>
<keyword evidence="6" id="KW-0547">Nucleotide-binding</keyword>
<evidence type="ECO:0000259" key="13">
    <source>
        <dbReference type="PROSITE" id="PS50893"/>
    </source>
</evidence>
<dbReference type="PROSITE" id="PS50929">
    <property type="entry name" value="ABC_TM1F"/>
    <property type="match status" value="2"/>
</dbReference>
<dbReference type="InterPro" id="IPR003439">
    <property type="entry name" value="ABC_transporter-like_ATP-bd"/>
</dbReference>
<feature type="transmembrane region" description="Helical" evidence="12">
    <location>
        <begin position="40"/>
        <end position="63"/>
    </location>
</feature>
<feature type="domain" description="ABC transporter" evidence="13">
    <location>
        <begin position="621"/>
        <end position="846"/>
    </location>
</feature>
<feature type="domain" description="ABC transmembrane type-1" evidence="14">
    <location>
        <begin position="925"/>
        <end position="1187"/>
    </location>
</feature>
<dbReference type="RefSeq" id="XP_007822604.2">
    <property type="nucleotide sequence ID" value="XM_007824413.2"/>
</dbReference>
<evidence type="ECO:0000256" key="2">
    <source>
        <dbReference type="ARBA" id="ARBA00009726"/>
    </source>
</evidence>
<keyword evidence="8 12" id="KW-1133">Transmembrane helix</keyword>
<comment type="similarity">
    <text evidence="2">Belongs to the ABC transporter superfamily. ABCC family. Conjugate transporter (TC 3.A.1.208) subfamily.</text>
</comment>
<evidence type="ECO:0000256" key="9">
    <source>
        <dbReference type="ARBA" id="ARBA00023136"/>
    </source>
</evidence>
<feature type="domain" description="ABC transporter" evidence="13">
    <location>
        <begin position="1224"/>
        <end position="1468"/>
    </location>
</feature>
<evidence type="ECO:0000259" key="14">
    <source>
        <dbReference type="PROSITE" id="PS50929"/>
    </source>
</evidence>
<dbReference type="SMART" id="SM00382">
    <property type="entry name" value="AAA"/>
    <property type="match status" value="2"/>
</dbReference>
<keyword evidence="9 12" id="KW-0472">Membrane</keyword>
<evidence type="ECO:0000256" key="5">
    <source>
        <dbReference type="ARBA" id="ARBA00022692"/>
    </source>
</evidence>
<feature type="transmembrane region" description="Helical" evidence="12">
    <location>
        <begin position="108"/>
        <end position="129"/>
    </location>
</feature>
<dbReference type="InterPro" id="IPR056227">
    <property type="entry name" value="TMD0_ABC"/>
</dbReference>
<dbReference type="PANTHER" id="PTHR24223">
    <property type="entry name" value="ATP-BINDING CASSETTE SUB-FAMILY C"/>
    <property type="match status" value="1"/>
</dbReference>
<feature type="transmembrane region" description="Helical" evidence="12">
    <location>
        <begin position="1045"/>
        <end position="1065"/>
    </location>
</feature>
<dbReference type="Gene3D" id="3.40.50.300">
    <property type="entry name" value="P-loop containing nucleotide triphosphate hydrolases"/>
    <property type="match status" value="2"/>
</dbReference>
<dbReference type="GO" id="GO:0016887">
    <property type="term" value="F:ATP hydrolysis activity"/>
    <property type="evidence" value="ECO:0007669"/>
    <property type="project" value="InterPro"/>
</dbReference>
<feature type="transmembrane region" description="Helical" evidence="12">
    <location>
        <begin position="1018"/>
        <end position="1039"/>
    </location>
</feature>
<dbReference type="OrthoDB" id="6500128at2759"/>
<evidence type="ECO:0000256" key="10">
    <source>
        <dbReference type="ARBA" id="ARBA00023180"/>
    </source>
</evidence>
<feature type="transmembrane region" description="Helical" evidence="12">
    <location>
        <begin position="407"/>
        <end position="432"/>
    </location>
</feature>
<feature type="domain" description="ABC transmembrane type-1" evidence="14">
    <location>
        <begin position="286"/>
        <end position="565"/>
    </location>
</feature>
<feature type="transmembrane region" description="Helical" evidence="12">
    <location>
        <begin position="319"/>
        <end position="340"/>
    </location>
</feature>
<proteinExistence type="inferred from homology"/>
<keyword evidence="10" id="KW-0325">Glycoprotein</keyword>
<organism evidence="15 16">
    <name type="scientific">Metarhizium robertsii (strain ARSEF 23 / ATCC MYA-3075)</name>
    <name type="common">Metarhizium anisopliae (strain ARSEF 23)</name>
    <dbReference type="NCBI Taxonomy" id="655844"/>
    <lineage>
        <taxon>Eukaryota</taxon>
        <taxon>Fungi</taxon>
        <taxon>Dikarya</taxon>
        <taxon>Ascomycota</taxon>
        <taxon>Pezizomycotina</taxon>
        <taxon>Sordariomycetes</taxon>
        <taxon>Hypocreomycetidae</taxon>
        <taxon>Hypocreales</taxon>
        <taxon>Clavicipitaceae</taxon>
        <taxon>Metarhizium</taxon>
    </lineage>
</organism>
<dbReference type="PROSITE" id="PS50893">
    <property type="entry name" value="ABC_TRANSPORTER_2"/>
    <property type="match status" value="2"/>
</dbReference>
<name>E9F2L7_METRA</name>
<feature type="region of interest" description="Disordered" evidence="11">
    <location>
        <begin position="846"/>
        <end position="880"/>
    </location>
</feature>
<dbReference type="GO" id="GO:0140359">
    <property type="term" value="F:ABC-type transporter activity"/>
    <property type="evidence" value="ECO:0007669"/>
    <property type="project" value="InterPro"/>
</dbReference>